<reference evidence="1" key="1">
    <citation type="submission" date="2020-03" db="EMBL/GenBank/DDBJ databases">
        <title>The deep terrestrial virosphere.</title>
        <authorList>
            <person name="Holmfeldt K."/>
            <person name="Nilsson E."/>
            <person name="Simone D."/>
            <person name="Lopez-Fernandez M."/>
            <person name="Wu X."/>
            <person name="de Brujin I."/>
            <person name="Lundin D."/>
            <person name="Andersson A."/>
            <person name="Bertilsson S."/>
            <person name="Dopson M."/>
        </authorList>
    </citation>
    <scope>NUCLEOTIDE SEQUENCE</scope>
    <source>
        <strain evidence="2">MM415A02192</strain>
        <strain evidence="1">TM448A01013</strain>
        <strain evidence="3">TM448B02760</strain>
    </source>
</reference>
<evidence type="ECO:0000313" key="1">
    <source>
        <dbReference type="EMBL" id="QJA55318.1"/>
    </source>
</evidence>
<dbReference type="AlphaFoldDB" id="A0A6H2A6B2"/>
<protein>
    <submittedName>
        <fullName evidence="1">Uncharacterized protein</fullName>
    </submittedName>
</protein>
<sequence length="126" mass="14148">MSYCRWSSDNWKCDLYCYKSSEGYVTHVAAGKRIGQIPEVPNILTTPPDEWIKAYKEHMDAVGKSELVPIGFPEDGQSFNDPDLESFLETVKSLKAIGYHVPDYVIEEIQEEIAAGSRLDSGEVTD</sequence>
<dbReference type="EMBL" id="MT145202">
    <property type="protein sequence ID" value="QJA55318.1"/>
    <property type="molecule type" value="Genomic_DNA"/>
</dbReference>
<evidence type="ECO:0000313" key="2">
    <source>
        <dbReference type="EMBL" id="QJA73864.1"/>
    </source>
</evidence>
<dbReference type="EMBL" id="MT142058">
    <property type="protein sequence ID" value="QJA73864.1"/>
    <property type="molecule type" value="Genomic_DNA"/>
</dbReference>
<organism evidence="1">
    <name type="scientific">viral metagenome</name>
    <dbReference type="NCBI Taxonomy" id="1070528"/>
    <lineage>
        <taxon>unclassified sequences</taxon>
        <taxon>metagenomes</taxon>
        <taxon>organismal metagenomes</taxon>
    </lineage>
</organism>
<proteinExistence type="predicted"/>
<name>A0A6H2A6B2_9ZZZZ</name>
<gene>
    <name evidence="2" type="ORF">MM415A02192_0012</name>
    <name evidence="1" type="ORF">TM448A01013_0005</name>
    <name evidence="3" type="ORF">TM448B02760_0001</name>
</gene>
<accession>A0A6H2A6B2</accession>
<evidence type="ECO:0000313" key="3">
    <source>
        <dbReference type="EMBL" id="QJI01772.1"/>
    </source>
</evidence>
<dbReference type="EMBL" id="MT144950">
    <property type="protein sequence ID" value="QJI01772.1"/>
    <property type="molecule type" value="Genomic_DNA"/>
</dbReference>